<proteinExistence type="predicted"/>
<keyword evidence="2" id="KW-0121">Carboxypeptidase</keyword>
<dbReference type="AlphaFoldDB" id="A0A6J4LJT8"/>
<sequence length="96" mass="10524">VRDTGDAPRPGGAGCRGAGARHRAHTGASIVPPTRRGLPLAACGGGGRRRTAHRRLPPPLARRRARRLAPRHPPHRRGDRLGGVRRQRRSHRRLDL</sequence>
<organism evidence="2">
    <name type="scientific">uncultured Gemmatimonadaceae bacterium</name>
    <dbReference type="NCBI Taxonomy" id="246130"/>
    <lineage>
        <taxon>Bacteria</taxon>
        <taxon>Pseudomonadati</taxon>
        <taxon>Gemmatimonadota</taxon>
        <taxon>Gemmatimonadia</taxon>
        <taxon>Gemmatimonadales</taxon>
        <taxon>Gemmatimonadaceae</taxon>
        <taxon>environmental samples</taxon>
    </lineage>
</organism>
<accession>A0A6J4LJT8</accession>
<dbReference type="EC" id="3.4.16.4" evidence="2"/>
<feature type="non-terminal residue" evidence="2">
    <location>
        <position position="1"/>
    </location>
</feature>
<keyword evidence="2" id="KW-0378">Hydrolase</keyword>
<feature type="compositionally biased region" description="Basic residues" evidence="1">
    <location>
        <begin position="47"/>
        <end position="96"/>
    </location>
</feature>
<evidence type="ECO:0000256" key="1">
    <source>
        <dbReference type="SAM" id="MobiDB-lite"/>
    </source>
</evidence>
<feature type="region of interest" description="Disordered" evidence="1">
    <location>
        <begin position="1"/>
        <end position="96"/>
    </location>
</feature>
<dbReference type="GO" id="GO:0009002">
    <property type="term" value="F:serine-type D-Ala-D-Ala carboxypeptidase activity"/>
    <property type="evidence" value="ECO:0007669"/>
    <property type="project" value="UniProtKB-EC"/>
</dbReference>
<dbReference type="EMBL" id="CADCTX010000618">
    <property type="protein sequence ID" value="CAA9333641.1"/>
    <property type="molecule type" value="Genomic_DNA"/>
</dbReference>
<feature type="non-terminal residue" evidence="2">
    <location>
        <position position="96"/>
    </location>
</feature>
<gene>
    <name evidence="2" type="ORF">AVDCRST_MAG40-2046</name>
</gene>
<reference evidence="2" key="1">
    <citation type="submission" date="2020-02" db="EMBL/GenBank/DDBJ databases">
        <authorList>
            <person name="Meier V. D."/>
        </authorList>
    </citation>
    <scope>NUCLEOTIDE SEQUENCE</scope>
    <source>
        <strain evidence="2">AVDCRST_MAG40</strain>
    </source>
</reference>
<keyword evidence="2" id="KW-0645">Protease</keyword>
<evidence type="ECO:0000313" key="2">
    <source>
        <dbReference type="EMBL" id="CAA9333641.1"/>
    </source>
</evidence>
<name>A0A6J4LJT8_9BACT</name>
<protein>
    <submittedName>
        <fullName evidence="2">D-alanyl-D-alanine carboxypeptidase</fullName>
        <ecNumber evidence="2">3.4.16.4</ecNumber>
    </submittedName>
</protein>